<dbReference type="AlphaFoldDB" id="A0A498KBM7"/>
<dbReference type="Gene3D" id="3.30.1370.10">
    <property type="entry name" value="K Homology domain, type 1"/>
    <property type="match status" value="1"/>
</dbReference>
<protein>
    <submittedName>
        <fullName evidence="1">Uncharacterized protein</fullName>
    </submittedName>
</protein>
<organism evidence="1 2">
    <name type="scientific">Malus domestica</name>
    <name type="common">Apple</name>
    <name type="synonym">Pyrus malus</name>
    <dbReference type="NCBI Taxonomy" id="3750"/>
    <lineage>
        <taxon>Eukaryota</taxon>
        <taxon>Viridiplantae</taxon>
        <taxon>Streptophyta</taxon>
        <taxon>Embryophyta</taxon>
        <taxon>Tracheophyta</taxon>
        <taxon>Spermatophyta</taxon>
        <taxon>Magnoliopsida</taxon>
        <taxon>eudicotyledons</taxon>
        <taxon>Gunneridae</taxon>
        <taxon>Pentapetalae</taxon>
        <taxon>rosids</taxon>
        <taxon>fabids</taxon>
        <taxon>Rosales</taxon>
        <taxon>Rosaceae</taxon>
        <taxon>Amygdaloideae</taxon>
        <taxon>Maleae</taxon>
        <taxon>Malus</taxon>
    </lineage>
</organism>
<name>A0A498KBM7_MALDO</name>
<accession>A0A498KBM7</accession>
<evidence type="ECO:0000313" key="1">
    <source>
        <dbReference type="EMBL" id="RXI03774.1"/>
    </source>
</evidence>
<dbReference type="Proteomes" id="UP000290289">
    <property type="component" value="Chromosome 3"/>
</dbReference>
<dbReference type="EMBL" id="RDQH01000329">
    <property type="protein sequence ID" value="RXI03774.1"/>
    <property type="molecule type" value="Genomic_DNA"/>
</dbReference>
<reference evidence="1 2" key="1">
    <citation type="submission" date="2018-10" db="EMBL/GenBank/DDBJ databases">
        <title>A high-quality apple genome assembly.</title>
        <authorList>
            <person name="Hu J."/>
        </authorList>
    </citation>
    <scope>NUCLEOTIDE SEQUENCE [LARGE SCALE GENOMIC DNA]</scope>
    <source>
        <strain evidence="2">cv. HFTH1</strain>
        <tissue evidence="1">Young leaf</tissue>
    </source>
</reference>
<proteinExistence type="predicted"/>
<dbReference type="InterPro" id="IPR036612">
    <property type="entry name" value="KH_dom_type_1_sf"/>
</dbReference>
<gene>
    <name evidence="1" type="ORF">DVH24_038048</name>
</gene>
<comment type="caution">
    <text evidence="1">The sequence shown here is derived from an EMBL/GenBank/DDBJ whole genome shotgun (WGS) entry which is preliminary data.</text>
</comment>
<evidence type="ECO:0000313" key="2">
    <source>
        <dbReference type="Proteomes" id="UP000290289"/>
    </source>
</evidence>
<dbReference type="Gramene" id="mRNA:MD03G0007800">
    <property type="protein sequence ID" value="mRNA:MD03G0007800"/>
    <property type="gene ID" value="MD03G0007800"/>
</dbReference>
<dbReference type="GO" id="GO:0003723">
    <property type="term" value="F:RNA binding"/>
    <property type="evidence" value="ECO:0007669"/>
    <property type="project" value="InterPro"/>
</dbReference>
<dbReference type="STRING" id="3750.A0A498KBM7"/>
<keyword evidence="2" id="KW-1185">Reference proteome</keyword>
<sequence>MGVIHGEYRNLYVHISAETYEKVDAAVAVIELLLTSVSGNLAAVSSTGASVPGDHNAHVPSQVQDTTTSNVVNQGNGTTTGSICTNSINGQFQYPGSFFSTGPSFCSHKYAWLHSAEFFETNSWVSIYLLISATPYARNPSAISVPPVRARLSLAQLSLSCLSGKVRC</sequence>